<dbReference type="SUPFAM" id="SSF56112">
    <property type="entry name" value="Protein kinase-like (PK-like)"/>
    <property type="match status" value="1"/>
</dbReference>
<gene>
    <name evidence="2" type="ORF">HHI36_002020</name>
</gene>
<dbReference type="InterPro" id="IPR004119">
    <property type="entry name" value="EcKL"/>
</dbReference>
<dbReference type="EMBL" id="JABFTP020000185">
    <property type="protein sequence ID" value="KAL3287552.1"/>
    <property type="molecule type" value="Genomic_DNA"/>
</dbReference>
<feature type="domain" description="CHK kinase-like" evidence="1">
    <location>
        <begin position="126"/>
        <end position="299"/>
    </location>
</feature>
<proteinExistence type="predicted"/>
<dbReference type="Proteomes" id="UP001516400">
    <property type="component" value="Unassembled WGS sequence"/>
</dbReference>
<dbReference type="Pfam" id="PF02958">
    <property type="entry name" value="EcKL"/>
    <property type="match status" value="1"/>
</dbReference>
<evidence type="ECO:0000313" key="3">
    <source>
        <dbReference type="Proteomes" id="UP001516400"/>
    </source>
</evidence>
<name>A0ABD2P9Y0_9CUCU</name>
<dbReference type="InterPro" id="IPR015897">
    <property type="entry name" value="CHK_kinase-like"/>
</dbReference>
<dbReference type="PANTHER" id="PTHR11012:SF30">
    <property type="entry name" value="PROTEIN KINASE-LIKE DOMAIN-CONTAINING"/>
    <property type="match status" value="1"/>
</dbReference>
<evidence type="ECO:0000259" key="1">
    <source>
        <dbReference type="SMART" id="SM00587"/>
    </source>
</evidence>
<sequence>MENEEKQRIIKWVNHVLKDESFDKINIAFPDFYNTGGGYAAEMTFVDVAVEKRESKEIINLIVKKSKIDFTSNSELDFIDLYKNEINLYSKIVPYFQNMLKEKHAEPFKNIPKCYGTVSEDNRYIIILENLKIKNYKLHDITKPFDLVHVKLVLEAYANWHALSFALKDQDPRAFEKLKEYNKGFANSKTIDFFISTIYKEIDYVVEIYEKKKMRSDIIEKLKILKGNFKDLCIETFRGSDEDYEVIRHGDCWNNNFLFHYKEENADPDEVVIIDWNELDHLDNLLKFYYDTLSRKLIELGSNPDKCFPKNIFLEKFKKYAPFGCAGAPLMTKMSCKSGGEQSVTIDEVLKQGNFNKLLEGEILNPNEYFNRIDGVLNFCLERGFL</sequence>
<evidence type="ECO:0000313" key="2">
    <source>
        <dbReference type="EMBL" id="KAL3287552.1"/>
    </source>
</evidence>
<accession>A0ABD2P9Y0</accession>
<dbReference type="AlphaFoldDB" id="A0ABD2P9Y0"/>
<protein>
    <recommendedName>
        <fullName evidence="1">CHK kinase-like domain-containing protein</fullName>
    </recommendedName>
</protein>
<reference evidence="2 3" key="1">
    <citation type="journal article" date="2021" name="BMC Biol.">
        <title>Horizontally acquired antibacterial genes associated with adaptive radiation of ladybird beetles.</title>
        <authorList>
            <person name="Li H.S."/>
            <person name="Tang X.F."/>
            <person name="Huang Y.H."/>
            <person name="Xu Z.Y."/>
            <person name="Chen M.L."/>
            <person name="Du X.Y."/>
            <person name="Qiu B.Y."/>
            <person name="Chen P.T."/>
            <person name="Zhang W."/>
            <person name="Slipinski A."/>
            <person name="Escalona H.E."/>
            <person name="Waterhouse R.M."/>
            <person name="Zwick A."/>
            <person name="Pang H."/>
        </authorList>
    </citation>
    <scope>NUCLEOTIDE SEQUENCE [LARGE SCALE GENOMIC DNA]</scope>
    <source>
        <strain evidence="2">SYSU2018</strain>
    </source>
</reference>
<organism evidence="2 3">
    <name type="scientific">Cryptolaemus montrouzieri</name>
    <dbReference type="NCBI Taxonomy" id="559131"/>
    <lineage>
        <taxon>Eukaryota</taxon>
        <taxon>Metazoa</taxon>
        <taxon>Ecdysozoa</taxon>
        <taxon>Arthropoda</taxon>
        <taxon>Hexapoda</taxon>
        <taxon>Insecta</taxon>
        <taxon>Pterygota</taxon>
        <taxon>Neoptera</taxon>
        <taxon>Endopterygota</taxon>
        <taxon>Coleoptera</taxon>
        <taxon>Polyphaga</taxon>
        <taxon>Cucujiformia</taxon>
        <taxon>Coccinelloidea</taxon>
        <taxon>Coccinellidae</taxon>
        <taxon>Scymninae</taxon>
        <taxon>Scymnini</taxon>
        <taxon>Cryptolaemus</taxon>
    </lineage>
</organism>
<dbReference type="SMART" id="SM00587">
    <property type="entry name" value="CHK"/>
    <property type="match status" value="1"/>
</dbReference>
<dbReference type="InterPro" id="IPR011009">
    <property type="entry name" value="Kinase-like_dom_sf"/>
</dbReference>
<dbReference type="PANTHER" id="PTHR11012">
    <property type="entry name" value="PROTEIN KINASE-LIKE DOMAIN-CONTAINING"/>
    <property type="match status" value="1"/>
</dbReference>
<keyword evidence="3" id="KW-1185">Reference proteome</keyword>
<comment type="caution">
    <text evidence="2">The sequence shown here is derived from an EMBL/GenBank/DDBJ whole genome shotgun (WGS) entry which is preliminary data.</text>
</comment>